<protein>
    <submittedName>
        <fullName evidence="3">NADP-dependent oxidoreductase</fullName>
    </submittedName>
</protein>
<dbReference type="InterPro" id="IPR020843">
    <property type="entry name" value="ER"/>
</dbReference>
<dbReference type="CDD" id="cd05289">
    <property type="entry name" value="MDR_like_2"/>
    <property type="match status" value="1"/>
</dbReference>
<keyword evidence="4" id="KW-1185">Reference proteome</keyword>
<dbReference type="Gene3D" id="3.40.50.720">
    <property type="entry name" value="NAD(P)-binding Rossmann-like Domain"/>
    <property type="match status" value="1"/>
</dbReference>
<dbReference type="InterPro" id="IPR013154">
    <property type="entry name" value="ADH-like_N"/>
</dbReference>
<dbReference type="SUPFAM" id="SSF51735">
    <property type="entry name" value="NAD(P)-binding Rossmann-fold domains"/>
    <property type="match status" value="1"/>
</dbReference>
<dbReference type="AlphaFoldDB" id="A0A8H2LFP0"/>
<gene>
    <name evidence="3" type="ORF">ES676_06760</name>
</gene>
<dbReference type="Proteomes" id="UP000323324">
    <property type="component" value="Unassembled WGS sequence"/>
</dbReference>
<evidence type="ECO:0000256" key="1">
    <source>
        <dbReference type="ARBA" id="ARBA00023002"/>
    </source>
</evidence>
<name>A0A8H2LFP0_9FLAO</name>
<organism evidence="3 4">
    <name type="scientific">Bizionia saleffrena</name>
    <dbReference type="NCBI Taxonomy" id="291189"/>
    <lineage>
        <taxon>Bacteria</taxon>
        <taxon>Pseudomonadati</taxon>
        <taxon>Bacteroidota</taxon>
        <taxon>Flavobacteriia</taxon>
        <taxon>Flavobacteriales</taxon>
        <taxon>Flavobacteriaceae</taxon>
        <taxon>Bizionia</taxon>
    </lineage>
</organism>
<keyword evidence="1" id="KW-0560">Oxidoreductase</keyword>
<evidence type="ECO:0000313" key="4">
    <source>
        <dbReference type="Proteomes" id="UP000323324"/>
    </source>
</evidence>
<dbReference type="RefSeq" id="WP_148369566.1">
    <property type="nucleotide sequence ID" value="NZ_VSKM01000005.1"/>
</dbReference>
<dbReference type="InterPro" id="IPR011032">
    <property type="entry name" value="GroES-like_sf"/>
</dbReference>
<dbReference type="Gene3D" id="3.90.180.10">
    <property type="entry name" value="Medium-chain alcohol dehydrogenases, catalytic domain"/>
    <property type="match status" value="1"/>
</dbReference>
<sequence length="328" mass="36087">MKAIQHIGYGEISESIKFSEIEKPTINKDEVLIEIFAASVNPLGIKVLNGKWKTKKNYTLPATLGYDVSGKIVAVGEHVTGFNIGDDVYTYHNKQGTFAEFVAISQDNISLKPKNLNFEEASSLPLVSLTALQALQRGQLKFGDKILIHAGSGGVGSIAIQIAKAKGAYVYTTTSTDNVEWVKALGADRVIDYKTEDYKTIVKDLDIVLDPLGDPYTEDAFKVIKEGGKVISLVGPPDEETAKKMGANQDDLKQKRQKITEQMELKSASYSLVILKANAKQLDEITQLVEAQKIQPVIDKVFPFKDTLKAFLHVKNGRTKGKVVIKMK</sequence>
<dbReference type="SMART" id="SM00829">
    <property type="entry name" value="PKS_ER"/>
    <property type="match status" value="1"/>
</dbReference>
<dbReference type="InterPro" id="IPR036291">
    <property type="entry name" value="NAD(P)-bd_dom_sf"/>
</dbReference>
<dbReference type="InterPro" id="IPR002364">
    <property type="entry name" value="Quin_OxRdtase/zeta-crystal_CS"/>
</dbReference>
<dbReference type="SUPFAM" id="SSF50129">
    <property type="entry name" value="GroES-like"/>
    <property type="match status" value="1"/>
</dbReference>
<comment type="caution">
    <text evidence="3">The sequence shown here is derived from an EMBL/GenBank/DDBJ whole genome shotgun (WGS) entry which is preliminary data.</text>
</comment>
<accession>A0A8H2LFP0</accession>
<dbReference type="InterPro" id="IPR050700">
    <property type="entry name" value="YIM1/Zinc_Alcohol_DH_Fams"/>
</dbReference>
<proteinExistence type="predicted"/>
<dbReference type="Pfam" id="PF13602">
    <property type="entry name" value="ADH_zinc_N_2"/>
    <property type="match status" value="1"/>
</dbReference>
<feature type="domain" description="Enoyl reductase (ER)" evidence="2">
    <location>
        <begin position="11"/>
        <end position="325"/>
    </location>
</feature>
<dbReference type="Pfam" id="PF08240">
    <property type="entry name" value="ADH_N"/>
    <property type="match status" value="1"/>
</dbReference>
<dbReference type="GO" id="GO:0016491">
    <property type="term" value="F:oxidoreductase activity"/>
    <property type="evidence" value="ECO:0007669"/>
    <property type="project" value="UniProtKB-KW"/>
</dbReference>
<dbReference type="PANTHER" id="PTHR11695">
    <property type="entry name" value="ALCOHOL DEHYDROGENASE RELATED"/>
    <property type="match status" value="1"/>
</dbReference>
<dbReference type="PROSITE" id="PS01162">
    <property type="entry name" value="QOR_ZETA_CRYSTAL"/>
    <property type="match status" value="1"/>
</dbReference>
<dbReference type="EMBL" id="VSKM01000005">
    <property type="protein sequence ID" value="TYB76149.1"/>
    <property type="molecule type" value="Genomic_DNA"/>
</dbReference>
<evidence type="ECO:0000259" key="2">
    <source>
        <dbReference type="SMART" id="SM00829"/>
    </source>
</evidence>
<reference evidence="3 4" key="1">
    <citation type="submission" date="2019-08" db="EMBL/GenBank/DDBJ databases">
        <title>Genomes of Antarctic Bizionia species.</title>
        <authorList>
            <person name="Bowman J.P."/>
        </authorList>
    </citation>
    <scope>NUCLEOTIDE SEQUENCE [LARGE SCALE GENOMIC DNA]</scope>
    <source>
        <strain evidence="3 4">HFD</strain>
    </source>
</reference>
<evidence type="ECO:0000313" key="3">
    <source>
        <dbReference type="EMBL" id="TYB76149.1"/>
    </source>
</evidence>
<dbReference type="GO" id="GO:0008270">
    <property type="term" value="F:zinc ion binding"/>
    <property type="evidence" value="ECO:0007669"/>
    <property type="project" value="InterPro"/>
</dbReference>
<dbReference type="PANTHER" id="PTHR11695:SF294">
    <property type="entry name" value="RETICULON-4-INTERACTING PROTEIN 1, MITOCHONDRIAL"/>
    <property type="match status" value="1"/>
</dbReference>